<proteinExistence type="predicted"/>
<evidence type="ECO:0000259" key="2">
    <source>
        <dbReference type="Pfam" id="PF07978"/>
    </source>
</evidence>
<dbReference type="InterPro" id="IPR011008">
    <property type="entry name" value="Dimeric_a/b-barrel"/>
</dbReference>
<dbReference type="InterPro" id="IPR012577">
    <property type="entry name" value="NIPSNAP"/>
</dbReference>
<dbReference type="SUPFAM" id="SSF54909">
    <property type="entry name" value="Dimeric alpha+beta barrel"/>
    <property type="match status" value="1"/>
</dbReference>
<protein>
    <submittedName>
        <fullName evidence="3">NIPSNAP family protein</fullName>
    </submittedName>
</protein>
<feature type="domain" description="NIPSNAP" evidence="2">
    <location>
        <begin position="7"/>
        <end position="86"/>
    </location>
</feature>
<dbReference type="RefSeq" id="WP_215916554.1">
    <property type="nucleotide sequence ID" value="NZ_JAHKNI010000002.1"/>
</dbReference>
<comment type="caution">
    <text evidence="3">The sequence shown here is derived from an EMBL/GenBank/DDBJ whole genome shotgun (WGS) entry which is preliminary data.</text>
</comment>
<organism evidence="3 4">
    <name type="scientific">Nocardia albiluteola</name>
    <dbReference type="NCBI Taxonomy" id="2842303"/>
    <lineage>
        <taxon>Bacteria</taxon>
        <taxon>Bacillati</taxon>
        <taxon>Actinomycetota</taxon>
        <taxon>Actinomycetes</taxon>
        <taxon>Mycobacteriales</taxon>
        <taxon>Nocardiaceae</taxon>
        <taxon>Nocardia</taxon>
    </lineage>
</organism>
<evidence type="ECO:0000313" key="3">
    <source>
        <dbReference type="EMBL" id="MBU3061719.1"/>
    </source>
</evidence>
<name>A0ABS6AUM4_9NOCA</name>
<evidence type="ECO:0000313" key="4">
    <source>
        <dbReference type="Proteomes" id="UP000733379"/>
    </source>
</evidence>
<sequence>MNSLNVFELRQYTVHPGQRDVLIDLFDREFVETQEEAGIRVIGQFRDEDDPDRFVWIRGFPDMNARREALTAFYIHGAAWRTHRSAAGATMLDTDNVLLLRPARSESGFTLSSARPALDADTLPNSRVTLTIYHPAISREDFAAFFEQHVKPMMAETAAPPVAYLSTEPAPNTYPALPVRTDENVFVWLAVFADSDHRRDHERQLAQPNGSQRQVLSDLTHRLNAPPQHLRLAPTARSQLR</sequence>
<reference evidence="3 4" key="1">
    <citation type="submission" date="2021-06" db="EMBL/GenBank/DDBJ databases">
        <title>Actinomycetes sequencing.</title>
        <authorList>
            <person name="Shan Q."/>
        </authorList>
    </citation>
    <scope>NUCLEOTIDE SEQUENCE [LARGE SCALE GENOMIC DNA]</scope>
    <source>
        <strain evidence="3 4">NEAU-G5</strain>
    </source>
</reference>
<dbReference type="Proteomes" id="UP000733379">
    <property type="component" value="Unassembled WGS sequence"/>
</dbReference>
<feature type="region of interest" description="Disordered" evidence="1">
    <location>
        <begin position="222"/>
        <end position="241"/>
    </location>
</feature>
<keyword evidence="4" id="KW-1185">Reference proteome</keyword>
<accession>A0ABS6AUM4</accession>
<dbReference type="EMBL" id="JAHKNI010000002">
    <property type="protein sequence ID" value="MBU3061719.1"/>
    <property type="molecule type" value="Genomic_DNA"/>
</dbReference>
<dbReference type="Gene3D" id="3.30.70.100">
    <property type="match status" value="1"/>
</dbReference>
<evidence type="ECO:0000256" key="1">
    <source>
        <dbReference type="SAM" id="MobiDB-lite"/>
    </source>
</evidence>
<dbReference type="Pfam" id="PF07978">
    <property type="entry name" value="NIPSNAP"/>
    <property type="match status" value="1"/>
</dbReference>
<gene>
    <name evidence="3" type="ORF">KO481_09305</name>
</gene>